<accession>A0ACB9JN95</accession>
<reference evidence="2" key="1">
    <citation type="journal article" date="2022" name="Mol. Ecol. Resour.">
        <title>The genomes of chicory, endive, great burdock and yacon provide insights into Asteraceae palaeo-polyploidization history and plant inulin production.</title>
        <authorList>
            <person name="Fan W."/>
            <person name="Wang S."/>
            <person name="Wang H."/>
            <person name="Wang A."/>
            <person name="Jiang F."/>
            <person name="Liu H."/>
            <person name="Zhao H."/>
            <person name="Xu D."/>
            <person name="Zhang Y."/>
        </authorList>
    </citation>
    <scope>NUCLEOTIDE SEQUENCE [LARGE SCALE GENOMIC DNA]</scope>
    <source>
        <strain evidence="2">cv. Yunnan</strain>
    </source>
</reference>
<comment type="caution">
    <text evidence="1">The sequence shown here is derived from an EMBL/GenBank/DDBJ whole genome shotgun (WGS) entry which is preliminary data.</text>
</comment>
<gene>
    <name evidence="1" type="ORF">L1987_08981</name>
</gene>
<protein>
    <submittedName>
        <fullName evidence="1">Uncharacterized protein</fullName>
    </submittedName>
</protein>
<dbReference type="Proteomes" id="UP001056120">
    <property type="component" value="Linkage Group LG03"/>
</dbReference>
<evidence type="ECO:0000313" key="1">
    <source>
        <dbReference type="EMBL" id="KAI3821413.1"/>
    </source>
</evidence>
<proteinExistence type="predicted"/>
<keyword evidence="2" id="KW-1185">Reference proteome</keyword>
<reference evidence="1 2" key="2">
    <citation type="journal article" date="2022" name="Mol. Ecol. Resour.">
        <title>The genomes of chicory, endive, great burdock and yacon provide insights into Asteraceae paleo-polyploidization history and plant inulin production.</title>
        <authorList>
            <person name="Fan W."/>
            <person name="Wang S."/>
            <person name="Wang H."/>
            <person name="Wang A."/>
            <person name="Jiang F."/>
            <person name="Liu H."/>
            <person name="Zhao H."/>
            <person name="Xu D."/>
            <person name="Zhang Y."/>
        </authorList>
    </citation>
    <scope>NUCLEOTIDE SEQUENCE [LARGE SCALE GENOMIC DNA]</scope>
    <source>
        <strain evidence="2">cv. Yunnan</strain>
        <tissue evidence="1">Leaves</tissue>
    </source>
</reference>
<name>A0ACB9JN95_9ASTR</name>
<evidence type="ECO:0000313" key="2">
    <source>
        <dbReference type="Proteomes" id="UP001056120"/>
    </source>
</evidence>
<sequence>MLKRQYDTFGYIPGEDLTTQFNRYICLVSELKSVEVELENDDVVKQFMTSLAHKCKLVGAALIAPVIENISDSKVCSQANHHLFQAVAPASKPAAKVKDDKASTSDDNLNSEKDLFY</sequence>
<organism evidence="1 2">
    <name type="scientific">Smallanthus sonchifolius</name>
    <dbReference type="NCBI Taxonomy" id="185202"/>
    <lineage>
        <taxon>Eukaryota</taxon>
        <taxon>Viridiplantae</taxon>
        <taxon>Streptophyta</taxon>
        <taxon>Embryophyta</taxon>
        <taxon>Tracheophyta</taxon>
        <taxon>Spermatophyta</taxon>
        <taxon>Magnoliopsida</taxon>
        <taxon>eudicotyledons</taxon>
        <taxon>Gunneridae</taxon>
        <taxon>Pentapetalae</taxon>
        <taxon>asterids</taxon>
        <taxon>campanulids</taxon>
        <taxon>Asterales</taxon>
        <taxon>Asteraceae</taxon>
        <taxon>Asteroideae</taxon>
        <taxon>Heliantheae alliance</taxon>
        <taxon>Millerieae</taxon>
        <taxon>Smallanthus</taxon>
    </lineage>
</organism>
<dbReference type="EMBL" id="CM042020">
    <property type="protein sequence ID" value="KAI3821413.1"/>
    <property type="molecule type" value="Genomic_DNA"/>
</dbReference>